<dbReference type="STRING" id="158607.A0A2P5HUT6"/>
<protein>
    <submittedName>
        <fullName evidence="8">Alpha-ketoglutarate-dependent taurine dioxygenase</fullName>
    </submittedName>
</protein>
<comment type="cofactor">
    <cofactor evidence="1">
        <name>Fe(2+)</name>
        <dbReference type="ChEBI" id="CHEBI:29033"/>
    </cofactor>
</comment>
<feature type="domain" description="TauD/TfdA-like" evidence="7">
    <location>
        <begin position="35"/>
        <end position="334"/>
    </location>
</feature>
<dbReference type="GO" id="GO:0046872">
    <property type="term" value="F:metal ion binding"/>
    <property type="evidence" value="ECO:0007669"/>
    <property type="project" value="UniProtKB-KW"/>
</dbReference>
<evidence type="ECO:0000259" key="7">
    <source>
        <dbReference type="Pfam" id="PF02668"/>
    </source>
</evidence>
<comment type="caution">
    <text evidence="8">The sequence shown here is derived from an EMBL/GenBank/DDBJ whole genome shotgun (WGS) entry which is preliminary data.</text>
</comment>
<dbReference type="InterPro" id="IPR042098">
    <property type="entry name" value="TauD-like_sf"/>
</dbReference>
<organism evidence="8 9">
    <name type="scientific">Diaporthe helianthi</name>
    <dbReference type="NCBI Taxonomy" id="158607"/>
    <lineage>
        <taxon>Eukaryota</taxon>
        <taxon>Fungi</taxon>
        <taxon>Dikarya</taxon>
        <taxon>Ascomycota</taxon>
        <taxon>Pezizomycotina</taxon>
        <taxon>Sordariomycetes</taxon>
        <taxon>Sordariomycetidae</taxon>
        <taxon>Diaporthales</taxon>
        <taxon>Diaporthaceae</taxon>
        <taxon>Diaporthe</taxon>
    </lineage>
</organism>
<keyword evidence="3" id="KW-0479">Metal-binding</keyword>
<gene>
    <name evidence="8" type="ORF">DHEL01_v207601</name>
</gene>
<dbReference type="AlphaFoldDB" id="A0A2P5HUT6"/>
<keyword evidence="5" id="KW-0560">Oxidoreductase</keyword>
<evidence type="ECO:0000256" key="6">
    <source>
        <dbReference type="ARBA" id="ARBA00023004"/>
    </source>
</evidence>
<dbReference type="Gene3D" id="3.60.130.10">
    <property type="entry name" value="Clavaminate synthase-like"/>
    <property type="match status" value="1"/>
</dbReference>
<name>A0A2P5HUT6_DIAHE</name>
<proteinExistence type="inferred from homology"/>
<evidence type="ECO:0000256" key="2">
    <source>
        <dbReference type="ARBA" id="ARBA00005896"/>
    </source>
</evidence>
<sequence>MAPSATDTDSHSSLPPLGHQEPVQLCGALDAYEHFDMTPAIGCEFPSANLAEWMVSSDAEELIRDLAVKISQRGVVVFRAQDQLTNDMQKNLILRLGELTGTPKTSRLHIHPVRNNARDLGGNDAEISTISSVQTKKIYNKINGDRSTVKKANGEGWHSDVAYEPVPASYTSLRLSELPSTGGDTLWASGYEVYDRISRPFQKFLETLTVTFHQPFFKDMAQKGGFTMYEGPRGAAENVGTELRATHPVVRTNPVTGWKSIFAVGPAADRINGVTDEESKRLLDWFHDLVWRNHDLQVRLRWKNKNDIAIWDNRSVFHTATFDYLGYGERFGHRAVGMGERAYFDLCSMSRRDALGLPQMND</sequence>
<dbReference type="InterPro" id="IPR003819">
    <property type="entry name" value="TauD/TfdA-like"/>
</dbReference>
<reference evidence="8" key="1">
    <citation type="submission" date="2017-09" db="EMBL/GenBank/DDBJ databases">
        <title>Polyketide synthases of a Diaporthe helianthi virulent isolate.</title>
        <authorList>
            <person name="Baroncelli R."/>
        </authorList>
    </citation>
    <scope>NUCLEOTIDE SEQUENCE [LARGE SCALE GENOMIC DNA]</scope>
    <source>
        <strain evidence="8">7/96</strain>
    </source>
</reference>
<dbReference type="FunFam" id="3.60.130.10:FF:000005">
    <property type="entry name" value="TfdA family taurine dioxygenase"/>
    <property type="match status" value="1"/>
</dbReference>
<evidence type="ECO:0000256" key="4">
    <source>
        <dbReference type="ARBA" id="ARBA00022964"/>
    </source>
</evidence>
<keyword evidence="6" id="KW-0408">Iron</keyword>
<dbReference type="SUPFAM" id="SSF51197">
    <property type="entry name" value="Clavaminate synthase-like"/>
    <property type="match status" value="1"/>
</dbReference>
<accession>A0A2P5HUT6</accession>
<dbReference type="PANTHER" id="PTHR30468">
    <property type="entry name" value="ALPHA-KETOGLUTARATE-DEPENDENT SULFONATE DIOXYGENASE"/>
    <property type="match status" value="1"/>
</dbReference>
<dbReference type="GO" id="GO:0005737">
    <property type="term" value="C:cytoplasm"/>
    <property type="evidence" value="ECO:0007669"/>
    <property type="project" value="TreeGrafter"/>
</dbReference>
<dbReference type="PANTHER" id="PTHR30468:SF10">
    <property type="entry name" value="TAUD_TFDA-LIKE DOMAIN-CONTAINING PROTEIN"/>
    <property type="match status" value="1"/>
</dbReference>
<keyword evidence="4 8" id="KW-0223">Dioxygenase</keyword>
<comment type="similarity">
    <text evidence="2">Belongs to the TfdA dioxygenase family.</text>
</comment>
<dbReference type="GO" id="GO:0016706">
    <property type="term" value="F:2-oxoglutarate-dependent dioxygenase activity"/>
    <property type="evidence" value="ECO:0007669"/>
    <property type="project" value="TreeGrafter"/>
</dbReference>
<dbReference type="EMBL" id="MAVT02000698">
    <property type="protein sequence ID" value="POS74003.1"/>
    <property type="molecule type" value="Genomic_DNA"/>
</dbReference>
<evidence type="ECO:0000256" key="5">
    <source>
        <dbReference type="ARBA" id="ARBA00023002"/>
    </source>
</evidence>
<evidence type="ECO:0000313" key="8">
    <source>
        <dbReference type="EMBL" id="POS74003.1"/>
    </source>
</evidence>
<evidence type="ECO:0000256" key="1">
    <source>
        <dbReference type="ARBA" id="ARBA00001954"/>
    </source>
</evidence>
<dbReference type="Proteomes" id="UP000094444">
    <property type="component" value="Unassembled WGS sequence"/>
</dbReference>
<dbReference type="InterPro" id="IPR051323">
    <property type="entry name" value="AtsK-like"/>
</dbReference>
<dbReference type="InParanoid" id="A0A2P5HUT6"/>
<keyword evidence="9" id="KW-1185">Reference proteome</keyword>
<dbReference type="OrthoDB" id="10257314at2759"/>
<evidence type="ECO:0000313" key="9">
    <source>
        <dbReference type="Proteomes" id="UP000094444"/>
    </source>
</evidence>
<evidence type="ECO:0000256" key="3">
    <source>
        <dbReference type="ARBA" id="ARBA00022723"/>
    </source>
</evidence>
<dbReference type="Pfam" id="PF02668">
    <property type="entry name" value="TauD"/>
    <property type="match status" value="1"/>
</dbReference>